<organism evidence="1 2">
    <name type="scientific">Macrosiphum euphorbiae</name>
    <name type="common">potato aphid</name>
    <dbReference type="NCBI Taxonomy" id="13131"/>
    <lineage>
        <taxon>Eukaryota</taxon>
        <taxon>Metazoa</taxon>
        <taxon>Ecdysozoa</taxon>
        <taxon>Arthropoda</taxon>
        <taxon>Hexapoda</taxon>
        <taxon>Insecta</taxon>
        <taxon>Pterygota</taxon>
        <taxon>Neoptera</taxon>
        <taxon>Paraneoptera</taxon>
        <taxon>Hemiptera</taxon>
        <taxon>Sternorrhyncha</taxon>
        <taxon>Aphidomorpha</taxon>
        <taxon>Aphidoidea</taxon>
        <taxon>Aphididae</taxon>
        <taxon>Macrosiphini</taxon>
        <taxon>Macrosiphum</taxon>
    </lineage>
</organism>
<dbReference type="EMBL" id="CARXXK010000228">
    <property type="protein sequence ID" value="CAI6370130.1"/>
    <property type="molecule type" value="Genomic_DNA"/>
</dbReference>
<dbReference type="AlphaFoldDB" id="A0AAV0XNR7"/>
<proteinExistence type="predicted"/>
<evidence type="ECO:0000313" key="2">
    <source>
        <dbReference type="Proteomes" id="UP001160148"/>
    </source>
</evidence>
<comment type="caution">
    <text evidence="1">The sequence shown here is derived from an EMBL/GenBank/DDBJ whole genome shotgun (WGS) entry which is preliminary data.</text>
</comment>
<sequence length="240" mass="27131">MVDYMKKNTKSWKESWRDLKTKVSKNASVLRNSRRQTGNKHIQFNELTEMDNKVLDSWPEELDNDVEQLANGDISILNIVPTPLTIRPNHDEHNMNDANDLNSYTVEILDNILEVSQQMSPTCESVPQIAVPDFCTSFTPDNSLATQPLLSNITTATNPKKKKCDVKLTTQFSNAREIFTNLAKTSNQQIELLTNYLSMIAESNIQMAAAITKMGENDEKRLLVDEQLVNLLSATISKLN</sequence>
<name>A0AAV0XNR7_9HEMI</name>
<protein>
    <recommendedName>
        <fullName evidence="3">Regulatory protein zeste</fullName>
    </recommendedName>
</protein>
<keyword evidence="2" id="KW-1185">Reference proteome</keyword>
<dbReference type="Proteomes" id="UP001160148">
    <property type="component" value="Unassembled WGS sequence"/>
</dbReference>
<evidence type="ECO:0008006" key="3">
    <source>
        <dbReference type="Google" id="ProtNLM"/>
    </source>
</evidence>
<reference evidence="1 2" key="1">
    <citation type="submission" date="2023-01" db="EMBL/GenBank/DDBJ databases">
        <authorList>
            <person name="Whitehead M."/>
        </authorList>
    </citation>
    <scope>NUCLEOTIDE SEQUENCE [LARGE SCALE GENOMIC DNA]</scope>
</reference>
<evidence type="ECO:0000313" key="1">
    <source>
        <dbReference type="EMBL" id="CAI6370130.1"/>
    </source>
</evidence>
<accession>A0AAV0XNR7</accession>
<gene>
    <name evidence="1" type="ORF">MEUPH1_LOCUS24285</name>
</gene>